<comment type="caution">
    <text evidence="2">The sequence shown here is derived from an EMBL/GenBank/DDBJ whole genome shotgun (WGS) entry which is preliminary data.</text>
</comment>
<accession>A0A939DAH1</accession>
<dbReference type="Proteomes" id="UP000664545">
    <property type="component" value="Unassembled WGS sequence"/>
</dbReference>
<protein>
    <submittedName>
        <fullName evidence="2">Uncharacterized protein</fullName>
    </submittedName>
</protein>
<keyword evidence="1" id="KW-0472">Membrane</keyword>
<dbReference type="EMBL" id="JAFJZZ010000009">
    <property type="protein sequence ID" value="MBN7774384.1"/>
    <property type="molecule type" value="Genomic_DNA"/>
</dbReference>
<dbReference type="RefSeq" id="WP_206583227.1">
    <property type="nucleotide sequence ID" value="NZ_JAFJZZ010000009.1"/>
</dbReference>
<dbReference type="AlphaFoldDB" id="A0A939DAH1"/>
<organism evidence="2 3">
    <name type="scientific">Clostridium aminobutyricum</name>
    <dbReference type="NCBI Taxonomy" id="33953"/>
    <lineage>
        <taxon>Bacteria</taxon>
        <taxon>Bacillati</taxon>
        <taxon>Bacillota</taxon>
        <taxon>Clostridia</taxon>
        <taxon>Eubacteriales</taxon>
        <taxon>Clostridiaceae</taxon>
        <taxon>Clostridium</taxon>
    </lineage>
</organism>
<keyword evidence="1" id="KW-0812">Transmembrane</keyword>
<evidence type="ECO:0000313" key="3">
    <source>
        <dbReference type="Proteomes" id="UP000664545"/>
    </source>
</evidence>
<evidence type="ECO:0000313" key="2">
    <source>
        <dbReference type="EMBL" id="MBN7774384.1"/>
    </source>
</evidence>
<name>A0A939DAH1_CLOAM</name>
<sequence length="59" mass="6513">MTMTFGLILQKVLGVLCLAFAARIYYRKFKRYKAAKAEKAAAAEMETLIPVQSEGNADA</sequence>
<evidence type="ECO:0000256" key="1">
    <source>
        <dbReference type="SAM" id="Phobius"/>
    </source>
</evidence>
<proteinExistence type="predicted"/>
<keyword evidence="3" id="KW-1185">Reference proteome</keyword>
<reference evidence="2" key="1">
    <citation type="submission" date="2021-02" db="EMBL/GenBank/DDBJ databases">
        <title>Abyssanaerobacter marinus gen.nov., sp., nov, anaerobic bacterium isolated from the Onnuri vent field of Indian Ocean and suggestion of Mogibacteriaceae fam. nov., and proposal of reclassification of ambiguous this family's genus member.</title>
        <authorList>
            <person name="Kim Y.J."/>
            <person name="Yang J.-A."/>
        </authorList>
    </citation>
    <scope>NUCLEOTIDE SEQUENCE</scope>
    <source>
        <strain evidence="2">DSM 2634</strain>
    </source>
</reference>
<feature type="transmembrane region" description="Helical" evidence="1">
    <location>
        <begin position="6"/>
        <end position="26"/>
    </location>
</feature>
<keyword evidence="1" id="KW-1133">Transmembrane helix</keyword>
<gene>
    <name evidence="2" type="ORF">JYB65_13540</name>
</gene>